<reference evidence="2 3" key="1">
    <citation type="journal article" date="2016" name="Sci. Rep.">
        <title>The Dendrobium catenatum Lindl. genome sequence provides insights into polysaccharide synthase, floral development and adaptive evolution.</title>
        <authorList>
            <person name="Zhang G.Q."/>
            <person name="Xu Q."/>
            <person name="Bian C."/>
            <person name="Tsai W.C."/>
            <person name="Yeh C.M."/>
            <person name="Liu K.W."/>
            <person name="Yoshida K."/>
            <person name="Zhang L.S."/>
            <person name="Chang S.B."/>
            <person name="Chen F."/>
            <person name="Shi Y."/>
            <person name="Su Y.Y."/>
            <person name="Zhang Y.Q."/>
            <person name="Chen L.J."/>
            <person name="Yin Y."/>
            <person name="Lin M."/>
            <person name="Huang H."/>
            <person name="Deng H."/>
            <person name="Wang Z.W."/>
            <person name="Zhu S.L."/>
            <person name="Zhao X."/>
            <person name="Deng C."/>
            <person name="Niu S.C."/>
            <person name="Huang J."/>
            <person name="Wang M."/>
            <person name="Liu G.H."/>
            <person name="Yang H.J."/>
            <person name="Xiao X.J."/>
            <person name="Hsiao Y.Y."/>
            <person name="Wu W.L."/>
            <person name="Chen Y.Y."/>
            <person name="Mitsuda N."/>
            <person name="Ohme-Takagi M."/>
            <person name="Luo Y.B."/>
            <person name="Van de Peer Y."/>
            <person name="Liu Z.J."/>
        </authorList>
    </citation>
    <scope>NUCLEOTIDE SEQUENCE [LARGE SCALE GENOMIC DNA]</scope>
    <source>
        <tissue evidence="2">The whole plant</tissue>
    </source>
</reference>
<evidence type="ECO:0000256" key="1">
    <source>
        <dbReference type="SAM" id="MobiDB-lite"/>
    </source>
</evidence>
<accession>A0A2I0VG35</accession>
<dbReference type="Proteomes" id="UP000233837">
    <property type="component" value="Unassembled WGS sequence"/>
</dbReference>
<feature type="compositionally biased region" description="Basic residues" evidence="1">
    <location>
        <begin position="1"/>
        <end position="14"/>
    </location>
</feature>
<name>A0A2I0VG35_9ASPA</name>
<gene>
    <name evidence="2" type="ORF">MA16_Dca028755</name>
</gene>
<dbReference type="AlphaFoldDB" id="A0A2I0VG35"/>
<organism evidence="2 3">
    <name type="scientific">Dendrobium catenatum</name>
    <dbReference type="NCBI Taxonomy" id="906689"/>
    <lineage>
        <taxon>Eukaryota</taxon>
        <taxon>Viridiplantae</taxon>
        <taxon>Streptophyta</taxon>
        <taxon>Embryophyta</taxon>
        <taxon>Tracheophyta</taxon>
        <taxon>Spermatophyta</taxon>
        <taxon>Magnoliopsida</taxon>
        <taxon>Liliopsida</taxon>
        <taxon>Asparagales</taxon>
        <taxon>Orchidaceae</taxon>
        <taxon>Epidendroideae</taxon>
        <taxon>Malaxideae</taxon>
        <taxon>Dendrobiinae</taxon>
        <taxon>Dendrobium</taxon>
    </lineage>
</organism>
<protein>
    <submittedName>
        <fullName evidence="2">Uncharacterized protein</fullName>
    </submittedName>
</protein>
<feature type="compositionally biased region" description="Basic and acidic residues" evidence="1">
    <location>
        <begin position="38"/>
        <end position="53"/>
    </location>
</feature>
<keyword evidence="3" id="KW-1185">Reference proteome</keyword>
<feature type="region of interest" description="Disordered" evidence="1">
    <location>
        <begin position="1"/>
        <end position="53"/>
    </location>
</feature>
<proteinExistence type="predicted"/>
<evidence type="ECO:0000313" key="2">
    <source>
        <dbReference type="EMBL" id="PKU62324.1"/>
    </source>
</evidence>
<dbReference type="EMBL" id="KZ504432">
    <property type="protein sequence ID" value="PKU62324.1"/>
    <property type="molecule type" value="Genomic_DNA"/>
</dbReference>
<reference evidence="2 3" key="2">
    <citation type="journal article" date="2017" name="Nature">
        <title>The Apostasia genome and the evolution of orchids.</title>
        <authorList>
            <person name="Zhang G.Q."/>
            <person name="Liu K.W."/>
            <person name="Li Z."/>
            <person name="Lohaus R."/>
            <person name="Hsiao Y.Y."/>
            <person name="Niu S.C."/>
            <person name="Wang J.Y."/>
            <person name="Lin Y.C."/>
            <person name="Xu Q."/>
            <person name="Chen L.J."/>
            <person name="Yoshida K."/>
            <person name="Fujiwara S."/>
            <person name="Wang Z.W."/>
            <person name="Zhang Y.Q."/>
            <person name="Mitsuda N."/>
            <person name="Wang M."/>
            <person name="Liu G.H."/>
            <person name="Pecoraro L."/>
            <person name="Huang H.X."/>
            <person name="Xiao X.J."/>
            <person name="Lin M."/>
            <person name="Wu X.Y."/>
            <person name="Wu W.L."/>
            <person name="Chen Y.Y."/>
            <person name="Chang S.B."/>
            <person name="Sakamoto S."/>
            <person name="Ohme-Takagi M."/>
            <person name="Yagi M."/>
            <person name="Zeng S.J."/>
            <person name="Shen C.Y."/>
            <person name="Yeh C.M."/>
            <person name="Luo Y.B."/>
            <person name="Tsai W.C."/>
            <person name="Van de Peer Y."/>
            <person name="Liu Z.J."/>
        </authorList>
    </citation>
    <scope>NUCLEOTIDE SEQUENCE [LARGE SCALE GENOMIC DNA]</scope>
    <source>
        <tissue evidence="2">The whole plant</tissue>
    </source>
</reference>
<sequence length="53" mass="6291">MAWKSQRCRRRRFKGNIPRVKESTVRANQRLVDDDDDKSNRRIGREKGNEGFG</sequence>
<evidence type="ECO:0000313" key="3">
    <source>
        <dbReference type="Proteomes" id="UP000233837"/>
    </source>
</evidence>